<evidence type="ECO:0000313" key="3">
    <source>
        <dbReference type="EMBL" id="EHP85245.1"/>
    </source>
</evidence>
<keyword evidence="1" id="KW-0472">Membrane</keyword>
<dbReference type="GO" id="GO:0080120">
    <property type="term" value="P:CAAX-box protein maturation"/>
    <property type="evidence" value="ECO:0007669"/>
    <property type="project" value="UniProtKB-ARBA"/>
</dbReference>
<protein>
    <submittedName>
        <fullName evidence="3">Abortive infection protein</fullName>
    </submittedName>
</protein>
<feature type="transmembrane region" description="Helical" evidence="1">
    <location>
        <begin position="60"/>
        <end position="82"/>
    </location>
</feature>
<feature type="domain" description="CAAX prenyl protease 2/Lysostaphin resistance protein A-like" evidence="2">
    <location>
        <begin position="119"/>
        <end position="219"/>
    </location>
</feature>
<dbReference type="InterPro" id="IPR052710">
    <property type="entry name" value="CAAX_protease"/>
</dbReference>
<proteinExistence type="predicted"/>
<keyword evidence="1" id="KW-0812">Transmembrane</keyword>
<organism evidence="3 4">
    <name type="scientific">Methanotorris formicicus Mc-S-70</name>
    <dbReference type="NCBI Taxonomy" id="647171"/>
    <lineage>
        <taxon>Archaea</taxon>
        <taxon>Methanobacteriati</taxon>
        <taxon>Methanobacteriota</taxon>
        <taxon>Methanomada group</taxon>
        <taxon>Methanococci</taxon>
        <taxon>Methanococcales</taxon>
        <taxon>Methanocaldococcaceae</taxon>
        <taxon>Methanotorris</taxon>
    </lineage>
</organism>
<dbReference type="Pfam" id="PF02517">
    <property type="entry name" value="Rce1-like"/>
    <property type="match status" value="1"/>
</dbReference>
<feature type="transmembrane region" description="Helical" evidence="1">
    <location>
        <begin position="150"/>
        <end position="173"/>
    </location>
</feature>
<keyword evidence="4" id="KW-1185">Reference proteome</keyword>
<dbReference type="PANTHER" id="PTHR36435:SF1">
    <property type="entry name" value="CAAX AMINO TERMINAL PROTEASE FAMILY PROTEIN"/>
    <property type="match status" value="1"/>
</dbReference>
<dbReference type="InterPro" id="IPR003675">
    <property type="entry name" value="Rce1/LyrA-like_dom"/>
</dbReference>
<feature type="transmembrane region" description="Helical" evidence="1">
    <location>
        <begin position="206"/>
        <end position="226"/>
    </location>
</feature>
<name>H1L025_9EURY</name>
<sequence>MPSLRFVIALIVILTLLSAVESFLCPWSPYFIVYAILAIIIPLYFKTYKVKRFDKTQVKLFVKFLIVSVLVVVLSKIGYVLILKYLSLRGNPFYDINYALLELGRIVNERFGISVSKAMLIYAFYIIVWAPIGEELLYRGFLFEILNRKYSFAISALVSSLFFGVRHLVHFLLLPKYPVFAGLFYFYIAFVYGLIMAYAYKKTENIYIPMGLHLLTNIISAFMRVFNT</sequence>
<dbReference type="RefSeq" id="WP_007044828.1">
    <property type="nucleotide sequence ID" value="NZ_AGJL01000037.1"/>
</dbReference>
<accession>H1L025</accession>
<dbReference type="GO" id="GO:0004175">
    <property type="term" value="F:endopeptidase activity"/>
    <property type="evidence" value="ECO:0007669"/>
    <property type="project" value="UniProtKB-ARBA"/>
</dbReference>
<dbReference type="EMBL" id="AGJL01000037">
    <property type="protein sequence ID" value="EHP85245.1"/>
    <property type="molecule type" value="Genomic_DNA"/>
</dbReference>
<feature type="transmembrane region" description="Helical" evidence="1">
    <location>
        <begin position="179"/>
        <end position="199"/>
    </location>
</feature>
<gene>
    <name evidence="3" type="ORF">MetfoDRAFT_1399</name>
</gene>
<evidence type="ECO:0000256" key="1">
    <source>
        <dbReference type="SAM" id="Phobius"/>
    </source>
</evidence>
<comment type="caution">
    <text evidence="3">The sequence shown here is derived from an EMBL/GenBank/DDBJ whole genome shotgun (WGS) entry which is preliminary data.</text>
</comment>
<dbReference type="PANTHER" id="PTHR36435">
    <property type="entry name" value="SLR1288 PROTEIN"/>
    <property type="match status" value="1"/>
</dbReference>
<dbReference type="OrthoDB" id="275779at2157"/>
<keyword evidence="1" id="KW-1133">Transmembrane helix</keyword>
<reference evidence="3 4" key="1">
    <citation type="submission" date="2011-09" db="EMBL/GenBank/DDBJ databases">
        <title>The draft genome of Methanotorris formicicus Mc-S-70.</title>
        <authorList>
            <consortium name="US DOE Joint Genome Institute (JGI-PGF)"/>
            <person name="Lucas S."/>
            <person name="Han J."/>
            <person name="Lapidus A."/>
            <person name="Cheng J.-F."/>
            <person name="Goodwin L."/>
            <person name="Pitluck S."/>
            <person name="Peters L."/>
            <person name="Land M.L."/>
            <person name="Hauser L."/>
            <person name="Sieprawska-Lupa M."/>
            <person name="Takai K."/>
            <person name="Miyazaki J."/>
            <person name="Whitman W."/>
            <person name="Woyke T.J."/>
        </authorList>
    </citation>
    <scope>NUCLEOTIDE SEQUENCE [LARGE SCALE GENOMIC DNA]</scope>
    <source>
        <strain evidence="3 4">Mc-S-70</strain>
    </source>
</reference>
<dbReference type="Proteomes" id="UP000003706">
    <property type="component" value="Unassembled WGS sequence"/>
</dbReference>
<evidence type="ECO:0000259" key="2">
    <source>
        <dbReference type="Pfam" id="PF02517"/>
    </source>
</evidence>
<evidence type="ECO:0000313" key="4">
    <source>
        <dbReference type="Proteomes" id="UP000003706"/>
    </source>
</evidence>
<dbReference type="AlphaFoldDB" id="H1L025"/>
<feature type="transmembrane region" description="Helical" evidence="1">
    <location>
        <begin position="119"/>
        <end position="138"/>
    </location>
</feature>
<dbReference type="STRING" id="647171.MetfoDRAFT_1399"/>
<feature type="transmembrane region" description="Helical" evidence="1">
    <location>
        <begin position="32"/>
        <end position="48"/>
    </location>
</feature>